<dbReference type="PANTHER" id="PTHR11012:SF30">
    <property type="entry name" value="PROTEIN KINASE-LIKE DOMAIN-CONTAINING"/>
    <property type="match status" value="1"/>
</dbReference>
<dbReference type="EMBL" id="VVIM01000011">
    <property type="protein sequence ID" value="KAB0791790.1"/>
    <property type="molecule type" value="Genomic_DNA"/>
</dbReference>
<protein>
    <submittedName>
        <fullName evidence="1">Uncharacterized protein</fullName>
    </submittedName>
</protein>
<dbReference type="PANTHER" id="PTHR11012">
    <property type="entry name" value="PROTEIN KINASE-LIKE DOMAIN-CONTAINING"/>
    <property type="match status" value="1"/>
</dbReference>
<gene>
    <name evidence="1" type="ORF">PPYR_03590</name>
</gene>
<accession>A0A5N4A386</accession>
<keyword evidence="2" id="KW-1185">Reference proteome</keyword>
<dbReference type="Proteomes" id="UP000327044">
    <property type="component" value="Unassembled WGS sequence"/>
</dbReference>
<reference evidence="1 2" key="1">
    <citation type="journal article" date="2018" name="Elife">
        <title>Firefly genomes illuminate parallel origins of bioluminescence in beetles.</title>
        <authorList>
            <person name="Fallon T.R."/>
            <person name="Lower S.E."/>
            <person name="Chang C.H."/>
            <person name="Bessho-Uehara M."/>
            <person name="Martin G.J."/>
            <person name="Bewick A.J."/>
            <person name="Behringer M."/>
            <person name="Debat H.J."/>
            <person name="Wong I."/>
            <person name="Day J.C."/>
            <person name="Suvorov A."/>
            <person name="Silva C.J."/>
            <person name="Stanger-Hall K.F."/>
            <person name="Hall D.W."/>
            <person name="Schmitz R.J."/>
            <person name="Nelson D.R."/>
            <person name="Lewis S.M."/>
            <person name="Shigenobu S."/>
            <person name="Bybee S.M."/>
            <person name="Larracuente A.M."/>
            <person name="Oba Y."/>
            <person name="Weng J.K."/>
        </authorList>
    </citation>
    <scope>NUCLEOTIDE SEQUENCE [LARGE SCALE GENOMIC DNA]</scope>
    <source>
        <strain evidence="1">1611_PpyrPB1</strain>
        <tissue evidence="1">Whole body</tissue>
    </source>
</reference>
<comment type="caution">
    <text evidence="1">The sequence shown here is derived from an EMBL/GenBank/DDBJ whole genome shotgun (WGS) entry which is preliminary data.</text>
</comment>
<dbReference type="Pfam" id="PF02958">
    <property type="entry name" value="EcKL"/>
    <property type="match status" value="1"/>
</dbReference>
<dbReference type="InParanoid" id="A0A5N4A386"/>
<evidence type="ECO:0000313" key="2">
    <source>
        <dbReference type="Proteomes" id="UP000327044"/>
    </source>
</evidence>
<sequence>MAAFGYKQWNLLGSLDREHSLLVARSYGKLHALSFALRRLKPAVYHKLEENTPDHIHRVLRLTEDRKVGLKAQMNLALSCLDKEEDRIAYKALEEYFGRVLETIQAAEAGAGDHSVLAHCESWINNYLIDYQARLATTAQ</sequence>
<proteinExistence type="predicted"/>
<organism evidence="1 2">
    <name type="scientific">Photinus pyralis</name>
    <name type="common">Common eastern firefly</name>
    <name type="synonym">Lampyris pyralis</name>
    <dbReference type="NCBI Taxonomy" id="7054"/>
    <lineage>
        <taxon>Eukaryota</taxon>
        <taxon>Metazoa</taxon>
        <taxon>Ecdysozoa</taxon>
        <taxon>Arthropoda</taxon>
        <taxon>Hexapoda</taxon>
        <taxon>Insecta</taxon>
        <taxon>Pterygota</taxon>
        <taxon>Neoptera</taxon>
        <taxon>Endopterygota</taxon>
        <taxon>Coleoptera</taxon>
        <taxon>Polyphaga</taxon>
        <taxon>Elateriformia</taxon>
        <taxon>Elateroidea</taxon>
        <taxon>Lampyridae</taxon>
        <taxon>Lampyrinae</taxon>
        <taxon>Photinus</taxon>
    </lineage>
</organism>
<name>A0A5N4A386_PHOPY</name>
<dbReference type="InterPro" id="IPR004119">
    <property type="entry name" value="EcKL"/>
</dbReference>
<dbReference type="AlphaFoldDB" id="A0A5N4A386"/>
<evidence type="ECO:0000313" key="1">
    <source>
        <dbReference type="EMBL" id="KAB0791790.1"/>
    </source>
</evidence>